<protein>
    <submittedName>
        <fullName evidence="1">WDR49 isoform 4</fullName>
    </submittedName>
</protein>
<accession>A0A2J8P1R6</accession>
<name>A0A2J8P1R6_PANTR</name>
<evidence type="ECO:0000313" key="1">
    <source>
        <dbReference type="EMBL" id="PNI77958.1"/>
    </source>
</evidence>
<comment type="caution">
    <text evidence="1">The sequence shown here is derived from an EMBL/GenBank/DDBJ whole genome shotgun (WGS) entry which is preliminary data.</text>
</comment>
<evidence type="ECO:0000313" key="2">
    <source>
        <dbReference type="Proteomes" id="UP000236370"/>
    </source>
</evidence>
<dbReference type="Proteomes" id="UP000236370">
    <property type="component" value="Unassembled WGS sequence"/>
</dbReference>
<organism evidence="1 2">
    <name type="scientific">Pan troglodytes</name>
    <name type="common">Chimpanzee</name>
    <dbReference type="NCBI Taxonomy" id="9598"/>
    <lineage>
        <taxon>Eukaryota</taxon>
        <taxon>Metazoa</taxon>
        <taxon>Chordata</taxon>
        <taxon>Craniata</taxon>
        <taxon>Vertebrata</taxon>
        <taxon>Euteleostomi</taxon>
        <taxon>Mammalia</taxon>
        <taxon>Eutheria</taxon>
        <taxon>Euarchontoglires</taxon>
        <taxon>Primates</taxon>
        <taxon>Haplorrhini</taxon>
        <taxon>Catarrhini</taxon>
        <taxon>Hominidae</taxon>
        <taxon>Pan</taxon>
    </lineage>
</organism>
<sequence>MSCQKAALELNIGSQLGPKSPERTEGVTAFEDYGTGLLENQLSVGDFVKIQKAFELLTMHL</sequence>
<dbReference type="AlphaFoldDB" id="A0A2J8P1R6"/>
<gene>
    <name evidence="1" type="ORF">CK820_G0006139</name>
</gene>
<reference evidence="1 2" key="1">
    <citation type="submission" date="2017-12" db="EMBL/GenBank/DDBJ databases">
        <title>High-resolution comparative analysis of great ape genomes.</title>
        <authorList>
            <person name="Pollen A."/>
            <person name="Hastie A."/>
            <person name="Hormozdiari F."/>
            <person name="Dougherty M."/>
            <person name="Liu R."/>
            <person name="Chaisson M."/>
            <person name="Hoppe E."/>
            <person name="Hill C."/>
            <person name="Pang A."/>
            <person name="Hillier L."/>
            <person name="Baker C."/>
            <person name="Armstrong J."/>
            <person name="Shendure J."/>
            <person name="Paten B."/>
            <person name="Wilson R."/>
            <person name="Chao H."/>
            <person name="Schneider V."/>
            <person name="Ventura M."/>
            <person name="Kronenberg Z."/>
            <person name="Murali S."/>
            <person name="Gordon D."/>
            <person name="Cantsilieris S."/>
            <person name="Munson K."/>
            <person name="Nelson B."/>
            <person name="Raja A."/>
            <person name="Underwood J."/>
            <person name="Diekhans M."/>
            <person name="Fiddes I."/>
            <person name="Haussler D."/>
            <person name="Eichler E."/>
        </authorList>
    </citation>
    <scope>NUCLEOTIDE SEQUENCE [LARGE SCALE GENOMIC DNA]</scope>
    <source>
        <strain evidence="1">Yerkes chimp pedigree #C0471</strain>
    </source>
</reference>
<dbReference type="EMBL" id="NBAG03000220">
    <property type="protein sequence ID" value="PNI77958.1"/>
    <property type="molecule type" value="Genomic_DNA"/>
</dbReference>
<proteinExistence type="predicted"/>